<dbReference type="SUPFAM" id="SSF46785">
    <property type="entry name" value="Winged helix' DNA-binding domain"/>
    <property type="match status" value="1"/>
</dbReference>
<evidence type="ECO:0000259" key="5">
    <source>
        <dbReference type="PROSITE" id="PS51000"/>
    </source>
</evidence>
<dbReference type="PANTHER" id="PTHR30363">
    <property type="entry name" value="HTH-TYPE TRANSCRIPTIONAL REGULATOR SRLR-RELATED"/>
    <property type="match status" value="1"/>
</dbReference>
<dbReference type="PRINTS" id="PR00037">
    <property type="entry name" value="HTHLACR"/>
</dbReference>
<dbReference type="PROSITE" id="PS51000">
    <property type="entry name" value="HTH_DEOR_2"/>
    <property type="match status" value="1"/>
</dbReference>
<dbReference type="InterPro" id="IPR036390">
    <property type="entry name" value="WH_DNA-bd_sf"/>
</dbReference>
<reference evidence="6 7" key="1">
    <citation type="submission" date="2023-11" db="EMBL/GenBank/DDBJ databases">
        <title>Novel species in genus Nocardioides.</title>
        <authorList>
            <person name="Zhou H."/>
        </authorList>
    </citation>
    <scope>NUCLEOTIDE SEQUENCE [LARGE SCALE GENOMIC DNA]</scope>
    <source>
        <strain evidence="6 7">S-58</strain>
    </source>
</reference>
<feature type="region of interest" description="Disordered" evidence="4">
    <location>
        <begin position="260"/>
        <end position="283"/>
    </location>
</feature>
<dbReference type="Proteomes" id="UP001291999">
    <property type="component" value="Unassembled WGS sequence"/>
</dbReference>
<sequence>MLAAQRRGRILAELSRDGTVRVTDLVELLGVSDMTVRRDLVALHRDGLLEKVHGGALAVAEPSSSEPGFAAKSVQRRNEKEAIAAAAAELVHTGMAIAVSAGTTTHALTEHIARVPHLTVVTNSVWVADVLHRTGDATTSVLLTGGLRTPSDALVGPVAVSSLRSLHVDAFFMGVHGMDVRAGFSTPNLLESETNRAMIERSRRLIVLADSSKWGVVGLSSMAALSEAAVLVTDSGLSAHASGALADHVGELVVVDPADGDDLDSPRLGSARPDTDDLGAGHA</sequence>
<comment type="caution">
    <text evidence="6">The sequence shown here is derived from an EMBL/GenBank/DDBJ whole genome shotgun (WGS) entry which is preliminary data.</text>
</comment>
<evidence type="ECO:0000256" key="3">
    <source>
        <dbReference type="ARBA" id="ARBA00023163"/>
    </source>
</evidence>
<dbReference type="InterPro" id="IPR018356">
    <property type="entry name" value="Tscrpt_reg_HTH_DeoR_CS"/>
</dbReference>
<evidence type="ECO:0000313" key="7">
    <source>
        <dbReference type="Proteomes" id="UP001291999"/>
    </source>
</evidence>
<accession>A0ABU5K6D2</accession>
<dbReference type="SMART" id="SM01134">
    <property type="entry name" value="DeoRC"/>
    <property type="match status" value="1"/>
</dbReference>
<keyword evidence="7" id="KW-1185">Reference proteome</keyword>
<dbReference type="Gene3D" id="1.10.10.10">
    <property type="entry name" value="Winged helix-like DNA-binding domain superfamily/Winged helix DNA-binding domain"/>
    <property type="match status" value="1"/>
</dbReference>
<evidence type="ECO:0000313" key="6">
    <source>
        <dbReference type="EMBL" id="MDZ5660482.1"/>
    </source>
</evidence>
<dbReference type="InterPro" id="IPR001034">
    <property type="entry name" value="DeoR_HTH"/>
</dbReference>
<dbReference type="Pfam" id="PF00455">
    <property type="entry name" value="DeoRC"/>
    <property type="match status" value="1"/>
</dbReference>
<dbReference type="InterPro" id="IPR037171">
    <property type="entry name" value="NagB/RpiA_transferase-like"/>
</dbReference>
<dbReference type="RefSeq" id="WP_322422993.1">
    <property type="nucleotide sequence ID" value="NZ_JAXQPW010000001.1"/>
</dbReference>
<dbReference type="EMBL" id="JAXQPW010000001">
    <property type="protein sequence ID" value="MDZ5660482.1"/>
    <property type="molecule type" value="Genomic_DNA"/>
</dbReference>
<dbReference type="InterPro" id="IPR050313">
    <property type="entry name" value="Carb_Metab_HTH_regulators"/>
</dbReference>
<dbReference type="SUPFAM" id="SSF100950">
    <property type="entry name" value="NagB/RpiA/CoA transferase-like"/>
    <property type="match status" value="1"/>
</dbReference>
<evidence type="ECO:0000256" key="1">
    <source>
        <dbReference type="ARBA" id="ARBA00023015"/>
    </source>
</evidence>
<keyword evidence="1" id="KW-0805">Transcription regulation</keyword>
<evidence type="ECO:0000256" key="4">
    <source>
        <dbReference type="SAM" id="MobiDB-lite"/>
    </source>
</evidence>
<dbReference type="InterPro" id="IPR036388">
    <property type="entry name" value="WH-like_DNA-bd_sf"/>
</dbReference>
<dbReference type="PANTHER" id="PTHR30363:SF44">
    <property type="entry name" value="AGA OPERON TRANSCRIPTIONAL REPRESSOR-RELATED"/>
    <property type="match status" value="1"/>
</dbReference>
<dbReference type="InterPro" id="IPR014036">
    <property type="entry name" value="DeoR-like_C"/>
</dbReference>
<dbReference type="PROSITE" id="PS00894">
    <property type="entry name" value="HTH_DEOR_1"/>
    <property type="match status" value="1"/>
</dbReference>
<feature type="domain" description="HTH deoR-type" evidence="5">
    <location>
        <begin position="3"/>
        <end position="58"/>
    </location>
</feature>
<dbReference type="GO" id="GO:0003677">
    <property type="term" value="F:DNA binding"/>
    <property type="evidence" value="ECO:0007669"/>
    <property type="project" value="UniProtKB-KW"/>
</dbReference>
<keyword evidence="2 6" id="KW-0238">DNA-binding</keyword>
<proteinExistence type="predicted"/>
<keyword evidence="3" id="KW-0804">Transcription</keyword>
<gene>
    <name evidence="6" type="ORF">SFC79_01790</name>
</gene>
<dbReference type="SMART" id="SM00420">
    <property type="entry name" value="HTH_DEOR"/>
    <property type="match status" value="1"/>
</dbReference>
<evidence type="ECO:0000256" key="2">
    <source>
        <dbReference type="ARBA" id="ARBA00023125"/>
    </source>
</evidence>
<name>A0ABU5K6D2_9ACTN</name>
<dbReference type="Gene3D" id="3.40.50.1360">
    <property type="match status" value="1"/>
</dbReference>
<organism evidence="6 7">
    <name type="scientific">Nocardioides renjunii</name>
    <dbReference type="NCBI Taxonomy" id="3095075"/>
    <lineage>
        <taxon>Bacteria</taxon>
        <taxon>Bacillati</taxon>
        <taxon>Actinomycetota</taxon>
        <taxon>Actinomycetes</taxon>
        <taxon>Propionibacteriales</taxon>
        <taxon>Nocardioidaceae</taxon>
        <taxon>Nocardioides</taxon>
    </lineage>
</organism>
<dbReference type="Pfam" id="PF08220">
    <property type="entry name" value="HTH_DeoR"/>
    <property type="match status" value="1"/>
</dbReference>
<protein>
    <submittedName>
        <fullName evidence="6">DeoR/GlpR family DNA-binding transcription regulator</fullName>
    </submittedName>
</protein>